<evidence type="ECO:0000313" key="3">
    <source>
        <dbReference type="Proteomes" id="UP001215280"/>
    </source>
</evidence>
<dbReference type="AlphaFoldDB" id="A0AAD7HKS9"/>
<feature type="region of interest" description="Disordered" evidence="1">
    <location>
        <begin position="108"/>
        <end position="231"/>
    </location>
</feature>
<reference evidence="2" key="1">
    <citation type="submission" date="2023-03" db="EMBL/GenBank/DDBJ databases">
        <title>Massive genome expansion in bonnet fungi (Mycena s.s.) driven by repeated elements and novel gene families across ecological guilds.</title>
        <authorList>
            <consortium name="Lawrence Berkeley National Laboratory"/>
            <person name="Harder C.B."/>
            <person name="Miyauchi S."/>
            <person name="Viragh M."/>
            <person name="Kuo A."/>
            <person name="Thoen E."/>
            <person name="Andreopoulos B."/>
            <person name="Lu D."/>
            <person name="Skrede I."/>
            <person name="Drula E."/>
            <person name="Henrissat B."/>
            <person name="Morin E."/>
            <person name="Kohler A."/>
            <person name="Barry K."/>
            <person name="LaButti K."/>
            <person name="Morin E."/>
            <person name="Salamov A."/>
            <person name="Lipzen A."/>
            <person name="Mereny Z."/>
            <person name="Hegedus B."/>
            <person name="Baldrian P."/>
            <person name="Stursova M."/>
            <person name="Weitz H."/>
            <person name="Taylor A."/>
            <person name="Grigoriev I.V."/>
            <person name="Nagy L.G."/>
            <person name="Martin F."/>
            <person name="Kauserud H."/>
        </authorList>
    </citation>
    <scope>NUCLEOTIDE SEQUENCE</scope>
    <source>
        <strain evidence="2">CBHHK188m</strain>
    </source>
</reference>
<accession>A0AAD7HKS9</accession>
<dbReference type="Proteomes" id="UP001215280">
    <property type="component" value="Unassembled WGS sequence"/>
</dbReference>
<gene>
    <name evidence="2" type="ORF">DFH07DRAFT_283706</name>
</gene>
<evidence type="ECO:0000256" key="1">
    <source>
        <dbReference type="SAM" id="MobiDB-lite"/>
    </source>
</evidence>
<dbReference type="EMBL" id="JARJLG010000252">
    <property type="protein sequence ID" value="KAJ7723004.1"/>
    <property type="molecule type" value="Genomic_DNA"/>
</dbReference>
<comment type="caution">
    <text evidence="2">The sequence shown here is derived from an EMBL/GenBank/DDBJ whole genome shotgun (WGS) entry which is preliminary data.</text>
</comment>
<proteinExistence type="predicted"/>
<evidence type="ECO:0000313" key="2">
    <source>
        <dbReference type="EMBL" id="KAJ7723004.1"/>
    </source>
</evidence>
<protein>
    <submittedName>
        <fullName evidence="2">Uncharacterized protein</fullName>
    </submittedName>
</protein>
<name>A0AAD7HKS9_9AGAR</name>
<organism evidence="2 3">
    <name type="scientific">Mycena maculata</name>
    <dbReference type="NCBI Taxonomy" id="230809"/>
    <lineage>
        <taxon>Eukaryota</taxon>
        <taxon>Fungi</taxon>
        <taxon>Dikarya</taxon>
        <taxon>Basidiomycota</taxon>
        <taxon>Agaricomycotina</taxon>
        <taxon>Agaricomycetes</taxon>
        <taxon>Agaricomycetidae</taxon>
        <taxon>Agaricales</taxon>
        <taxon>Marasmiineae</taxon>
        <taxon>Mycenaceae</taxon>
        <taxon>Mycena</taxon>
    </lineage>
</organism>
<feature type="compositionally biased region" description="Polar residues" evidence="1">
    <location>
        <begin position="142"/>
        <end position="165"/>
    </location>
</feature>
<sequence length="261" mass="28803">METRWETLRSGNLIMRTTVCDVRDTSKSMAPMKQRLRSLRGREHLEDDLEDDLEEYSGCFDTDGSRWFWLWKSRVGGGRVWFESPRHCPLAPTAFYFTRKPIHSSFSASGTLGPAGRHLERTPDPSYPPRQHLAPEPYSQEGGDSNSYQHVTQGHQGSWNQNAPSHQYGPQAPPSAPGSSWTAYGTQVPATQQGGTSQAQSYGSYPHGGVPTLSGHPGGDQTVSPDVPDHQSSLPTFYASTVVSQSPPNYRGGMNVNFIIH</sequence>
<feature type="compositionally biased region" description="Polar residues" evidence="1">
    <location>
        <begin position="181"/>
        <end position="203"/>
    </location>
</feature>
<keyword evidence="3" id="KW-1185">Reference proteome</keyword>